<evidence type="ECO:0000256" key="4">
    <source>
        <dbReference type="ARBA" id="ARBA00022781"/>
    </source>
</evidence>
<keyword evidence="5" id="KW-0406">Ion transport</keyword>
<evidence type="ECO:0000256" key="7">
    <source>
        <dbReference type="ARBA" id="ARBA00023196"/>
    </source>
</evidence>
<evidence type="ECO:0000313" key="9">
    <source>
        <dbReference type="EMBL" id="SVE18048.1"/>
    </source>
</evidence>
<gene>
    <name evidence="9" type="ORF">METZ01_LOCUS470902</name>
</gene>
<evidence type="ECO:0000256" key="8">
    <source>
        <dbReference type="ARBA" id="ARBA00023310"/>
    </source>
</evidence>
<name>A0A383BF18_9ZZZZ</name>
<evidence type="ECO:0000256" key="6">
    <source>
        <dbReference type="ARBA" id="ARBA00023136"/>
    </source>
</evidence>
<reference evidence="9" key="1">
    <citation type="submission" date="2018-05" db="EMBL/GenBank/DDBJ databases">
        <authorList>
            <person name="Lanie J.A."/>
            <person name="Ng W.-L."/>
            <person name="Kazmierczak K.M."/>
            <person name="Andrzejewski T.M."/>
            <person name="Davidsen T.M."/>
            <person name="Wayne K.J."/>
            <person name="Tettelin H."/>
            <person name="Glass J.I."/>
            <person name="Rusch D."/>
            <person name="Podicherti R."/>
            <person name="Tsui H.-C.T."/>
            <person name="Winkler M.E."/>
        </authorList>
    </citation>
    <scope>NUCLEOTIDE SEQUENCE</scope>
</reference>
<dbReference type="InterPro" id="IPR000131">
    <property type="entry name" value="ATP_synth_F1_gsu"/>
</dbReference>
<dbReference type="AlphaFoldDB" id="A0A383BF18"/>
<dbReference type="Pfam" id="PF00231">
    <property type="entry name" value="ATP-synt"/>
    <property type="match status" value="1"/>
</dbReference>
<feature type="non-terminal residue" evidence="9">
    <location>
        <position position="47"/>
    </location>
</feature>
<accession>A0A383BF18</accession>
<keyword evidence="7" id="KW-0139">CF(1)</keyword>
<dbReference type="Gene3D" id="1.10.287.80">
    <property type="entry name" value="ATP synthase, gamma subunit, helix hairpin domain"/>
    <property type="match status" value="1"/>
</dbReference>
<proteinExistence type="inferred from homology"/>
<evidence type="ECO:0000256" key="3">
    <source>
        <dbReference type="ARBA" id="ARBA00022448"/>
    </source>
</evidence>
<dbReference type="InterPro" id="IPR035968">
    <property type="entry name" value="ATP_synth_F1_ATPase_gsu"/>
</dbReference>
<protein>
    <submittedName>
        <fullName evidence="9">Uncharacterized protein</fullName>
    </submittedName>
</protein>
<dbReference type="PANTHER" id="PTHR11693:SF22">
    <property type="entry name" value="ATP SYNTHASE SUBUNIT GAMMA, MITOCHONDRIAL"/>
    <property type="match status" value="1"/>
</dbReference>
<dbReference type="GO" id="GO:0046933">
    <property type="term" value="F:proton-transporting ATP synthase activity, rotational mechanism"/>
    <property type="evidence" value="ECO:0007669"/>
    <property type="project" value="InterPro"/>
</dbReference>
<evidence type="ECO:0000256" key="2">
    <source>
        <dbReference type="ARBA" id="ARBA00007681"/>
    </source>
</evidence>
<keyword evidence="4" id="KW-0375">Hydrogen ion transport</keyword>
<comment type="subcellular location">
    <subcellularLocation>
        <location evidence="1">Membrane</location>
        <topology evidence="1">Peripheral membrane protein</topology>
    </subcellularLocation>
</comment>
<keyword evidence="8" id="KW-0066">ATP synthesis</keyword>
<organism evidence="9">
    <name type="scientific">marine metagenome</name>
    <dbReference type="NCBI Taxonomy" id="408172"/>
    <lineage>
        <taxon>unclassified sequences</taxon>
        <taxon>metagenomes</taxon>
        <taxon>ecological metagenomes</taxon>
    </lineage>
</organism>
<evidence type="ECO:0000256" key="1">
    <source>
        <dbReference type="ARBA" id="ARBA00004170"/>
    </source>
</evidence>
<dbReference type="PANTHER" id="PTHR11693">
    <property type="entry name" value="ATP SYNTHASE GAMMA CHAIN"/>
    <property type="match status" value="1"/>
</dbReference>
<keyword evidence="3" id="KW-0813">Transport</keyword>
<dbReference type="EMBL" id="UINC01199557">
    <property type="protein sequence ID" value="SVE18048.1"/>
    <property type="molecule type" value="Genomic_DNA"/>
</dbReference>
<keyword evidence="6" id="KW-0472">Membrane</keyword>
<sequence length="47" mass="5292">MPSLKYLRVRINSVKATQKITSAMKMVAASKLRRAQEQAEAARPYAQ</sequence>
<dbReference type="GO" id="GO:0045259">
    <property type="term" value="C:proton-transporting ATP synthase complex"/>
    <property type="evidence" value="ECO:0007669"/>
    <property type="project" value="UniProtKB-KW"/>
</dbReference>
<dbReference type="SUPFAM" id="SSF52943">
    <property type="entry name" value="ATP synthase (F1-ATPase), gamma subunit"/>
    <property type="match status" value="1"/>
</dbReference>
<comment type="similarity">
    <text evidence="2">Belongs to the ATPase gamma chain family.</text>
</comment>
<evidence type="ECO:0000256" key="5">
    <source>
        <dbReference type="ARBA" id="ARBA00023065"/>
    </source>
</evidence>